<dbReference type="GO" id="GO:0008017">
    <property type="term" value="F:microtubule binding"/>
    <property type="evidence" value="ECO:0007669"/>
    <property type="project" value="InterPro"/>
</dbReference>
<dbReference type="InterPro" id="IPR036133">
    <property type="entry name" value="EB1_C_sf"/>
</dbReference>
<evidence type="ECO:0000313" key="1">
    <source>
        <dbReference type="EMBL" id="KAK5971103.1"/>
    </source>
</evidence>
<dbReference type="AlphaFoldDB" id="A0AAN8II16"/>
<keyword evidence="2" id="KW-1185">Reference proteome</keyword>
<comment type="caution">
    <text evidence="1">The sequence shown here is derived from an EMBL/GenBank/DDBJ whole genome shotgun (WGS) entry which is preliminary data.</text>
</comment>
<sequence length="38" mass="4270">VVCQDNESIGTVEVARILEILYETEEGFAAPDEDEEQQ</sequence>
<name>A0AAN8II16_TRICO</name>
<reference evidence="1 2" key="1">
    <citation type="submission" date="2019-10" db="EMBL/GenBank/DDBJ databases">
        <title>Assembly and Annotation for the nematode Trichostrongylus colubriformis.</title>
        <authorList>
            <person name="Martin J."/>
        </authorList>
    </citation>
    <scope>NUCLEOTIDE SEQUENCE [LARGE SCALE GENOMIC DNA]</scope>
    <source>
        <strain evidence="1">G859</strain>
        <tissue evidence="1">Whole worm</tissue>
    </source>
</reference>
<dbReference type="EMBL" id="WIXE01018234">
    <property type="protein sequence ID" value="KAK5971103.1"/>
    <property type="molecule type" value="Genomic_DNA"/>
</dbReference>
<accession>A0AAN8II16</accession>
<feature type="non-terminal residue" evidence="1">
    <location>
        <position position="1"/>
    </location>
</feature>
<protein>
    <submittedName>
        <fullName evidence="1">EB1 C-terminal domain-containing protein</fullName>
    </submittedName>
</protein>
<dbReference type="Gene3D" id="1.20.5.1430">
    <property type="match status" value="1"/>
</dbReference>
<dbReference type="SUPFAM" id="SSF140612">
    <property type="entry name" value="EB1 dimerisation domain-like"/>
    <property type="match status" value="1"/>
</dbReference>
<proteinExistence type="predicted"/>
<dbReference type="Proteomes" id="UP001331761">
    <property type="component" value="Unassembled WGS sequence"/>
</dbReference>
<gene>
    <name evidence="1" type="ORF">GCK32_022624</name>
</gene>
<evidence type="ECO:0000313" key="2">
    <source>
        <dbReference type="Proteomes" id="UP001331761"/>
    </source>
</evidence>
<organism evidence="1 2">
    <name type="scientific">Trichostrongylus colubriformis</name>
    <name type="common">Black scour worm</name>
    <dbReference type="NCBI Taxonomy" id="6319"/>
    <lineage>
        <taxon>Eukaryota</taxon>
        <taxon>Metazoa</taxon>
        <taxon>Ecdysozoa</taxon>
        <taxon>Nematoda</taxon>
        <taxon>Chromadorea</taxon>
        <taxon>Rhabditida</taxon>
        <taxon>Rhabditina</taxon>
        <taxon>Rhabditomorpha</taxon>
        <taxon>Strongyloidea</taxon>
        <taxon>Trichostrongylidae</taxon>
        <taxon>Trichostrongylus</taxon>
    </lineage>
</organism>